<reference evidence="3" key="1">
    <citation type="submission" date="2016-11" db="EMBL/GenBank/DDBJ databases">
        <title>The genome sequence of Colletotrichum cuscutae.</title>
        <authorList>
            <person name="Baroncelli R."/>
        </authorList>
    </citation>
    <scope>NUCLEOTIDE SEQUENCE</scope>
    <source>
        <strain evidence="3">IMI 304802</strain>
    </source>
</reference>
<evidence type="ECO:0000313" key="3">
    <source>
        <dbReference type="EMBL" id="KAK1485064.1"/>
    </source>
</evidence>
<feature type="compositionally biased region" description="Basic and acidic residues" evidence="1">
    <location>
        <begin position="67"/>
        <end position="84"/>
    </location>
</feature>
<evidence type="ECO:0000256" key="1">
    <source>
        <dbReference type="SAM" id="MobiDB-lite"/>
    </source>
</evidence>
<gene>
    <name evidence="3" type="ORF">CCUS01_15397</name>
</gene>
<evidence type="ECO:0000313" key="4">
    <source>
        <dbReference type="Proteomes" id="UP001239213"/>
    </source>
</evidence>
<accession>A0AAI9VE29</accession>
<feature type="region of interest" description="Disordered" evidence="1">
    <location>
        <begin position="58"/>
        <end position="86"/>
    </location>
</feature>
<proteinExistence type="predicted"/>
<dbReference type="EMBL" id="MPDP01000072">
    <property type="protein sequence ID" value="KAK1485064.1"/>
    <property type="molecule type" value="Genomic_DNA"/>
</dbReference>
<sequence length="94" mass="10567">MTGKTGTGMDTDVQCTYCEGALRATTIERGKTHPLAHVFFLLLRYIAMSGTSFWYPQTNRRPRTAKNKTEKTRGSRVVGEETKENPTILVCSRP</sequence>
<keyword evidence="2" id="KW-1133">Transmembrane helix</keyword>
<protein>
    <submittedName>
        <fullName evidence="3">Uncharacterized protein</fullName>
    </submittedName>
</protein>
<feature type="transmembrane region" description="Helical" evidence="2">
    <location>
        <begin position="35"/>
        <end position="55"/>
    </location>
</feature>
<evidence type="ECO:0000256" key="2">
    <source>
        <dbReference type="SAM" id="Phobius"/>
    </source>
</evidence>
<comment type="caution">
    <text evidence="3">The sequence shown here is derived from an EMBL/GenBank/DDBJ whole genome shotgun (WGS) entry which is preliminary data.</text>
</comment>
<keyword evidence="2" id="KW-0812">Transmembrane</keyword>
<keyword evidence="2" id="KW-0472">Membrane</keyword>
<dbReference type="AlphaFoldDB" id="A0AAI9VE29"/>
<organism evidence="3 4">
    <name type="scientific">Colletotrichum cuscutae</name>
    <dbReference type="NCBI Taxonomy" id="1209917"/>
    <lineage>
        <taxon>Eukaryota</taxon>
        <taxon>Fungi</taxon>
        <taxon>Dikarya</taxon>
        <taxon>Ascomycota</taxon>
        <taxon>Pezizomycotina</taxon>
        <taxon>Sordariomycetes</taxon>
        <taxon>Hypocreomycetidae</taxon>
        <taxon>Glomerellales</taxon>
        <taxon>Glomerellaceae</taxon>
        <taxon>Colletotrichum</taxon>
        <taxon>Colletotrichum acutatum species complex</taxon>
    </lineage>
</organism>
<dbReference type="Proteomes" id="UP001239213">
    <property type="component" value="Unassembled WGS sequence"/>
</dbReference>
<keyword evidence="4" id="KW-1185">Reference proteome</keyword>
<name>A0AAI9VE29_9PEZI</name>